<evidence type="ECO:0000256" key="1">
    <source>
        <dbReference type="SAM" id="SignalP"/>
    </source>
</evidence>
<organism evidence="2 3">
    <name type="scientific">Paracoccus benzoatiresistens</name>
    <dbReference type="NCBI Taxonomy" id="2997341"/>
    <lineage>
        <taxon>Bacteria</taxon>
        <taxon>Pseudomonadati</taxon>
        <taxon>Pseudomonadota</taxon>
        <taxon>Alphaproteobacteria</taxon>
        <taxon>Rhodobacterales</taxon>
        <taxon>Paracoccaceae</taxon>
        <taxon>Paracoccus</taxon>
    </lineage>
</organism>
<comment type="caution">
    <text evidence="2">The sequence shown here is derived from an EMBL/GenBank/DDBJ whole genome shotgun (WGS) entry which is preliminary data.</text>
</comment>
<gene>
    <name evidence="2" type="ORF">OU682_08200</name>
</gene>
<proteinExistence type="predicted"/>
<sequence length="416" mass="43919">MFHRLSVLACLTVPSAFGLPALAQETPQFCGATQVKWLAEDEAGQDITSAEAPLSARVQVTGGQPSVLAFRSTAGSQALRIEASTDSGDPAVSLMTEDGDMIAENDDSPGSLNPRLDVSVGPGAYCIAVRSVGDSNMTATVQVSRPEQAVLLEENEESTGSNQIAACTPDTPAALLAEGALDGQLAQGPVSATQEGTEVGYYRFTLPQTVPLTLRASSPTLDSYLKLFDAQGMLIAESDDADGLNARLDFLSALTPGEYCIGAAALTRQPGQLTISAERLEPENFLRNAYRKGELSPPADGSYPVQQIDPSQKQSVILHDGTAQWMALDLDQPTVLIIRGYGSFAGSDPRLVLFAASGALEAENDDVDGGTDARLGPVLLEPGRYHLGVLDVSRNNGTAGPIRPIGLRFERFQRVE</sequence>
<dbReference type="RefSeq" id="WP_268941585.1">
    <property type="nucleotide sequence ID" value="NZ_JAPTYD010000008.1"/>
</dbReference>
<dbReference type="EMBL" id="JAPTYD010000008">
    <property type="protein sequence ID" value="MCZ0961598.1"/>
    <property type="molecule type" value="Genomic_DNA"/>
</dbReference>
<dbReference type="Proteomes" id="UP001149822">
    <property type="component" value="Unassembled WGS sequence"/>
</dbReference>
<name>A0ABT4J5E4_9RHOB</name>
<reference evidence="2" key="1">
    <citation type="submission" date="2022-12" db="EMBL/GenBank/DDBJ databases">
        <title>Paracoccus sp. EF6 isolated from a lake water.</title>
        <authorList>
            <person name="Liu H."/>
        </authorList>
    </citation>
    <scope>NUCLEOTIDE SEQUENCE</scope>
    <source>
        <strain evidence="2">EF6</strain>
    </source>
</reference>
<dbReference type="Gene3D" id="2.60.120.380">
    <property type="match status" value="2"/>
</dbReference>
<protein>
    <submittedName>
        <fullName evidence="2">PPC domain-containing protein</fullName>
    </submittedName>
</protein>
<keyword evidence="1" id="KW-0732">Signal</keyword>
<evidence type="ECO:0000313" key="3">
    <source>
        <dbReference type="Proteomes" id="UP001149822"/>
    </source>
</evidence>
<keyword evidence="3" id="KW-1185">Reference proteome</keyword>
<feature type="signal peptide" evidence="1">
    <location>
        <begin position="1"/>
        <end position="23"/>
    </location>
</feature>
<evidence type="ECO:0000313" key="2">
    <source>
        <dbReference type="EMBL" id="MCZ0961598.1"/>
    </source>
</evidence>
<feature type="chain" id="PRO_5046036030" evidence="1">
    <location>
        <begin position="24"/>
        <end position="416"/>
    </location>
</feature>
<accession>A0ABT4J5E4</accession>